<keyword evidence="3" id="KW-1185">Reference proteome</keyword>
<evidence type="ECO:0000313" key="3">
    <source>
        <dbReference type="Proteomes" id="UP000295765"/>
    </source>
</evidence>
<evidence type="ECO:0000313" key="2">
    <source>
        <dbReference type="EMBL" id="TCO76844.1"/>
    </source>
</evidence>
<accession>A0A4R2KSU3</accession>
<dbReference type="AlphaFoldDB" id="A0A4R2KSU3"/>
<feature type="domain" description="Tc1-like transposase DDE" evidence="1">
    <location>
        <begin position="2"/>
        <end position="133"/>
    </location>
</feature>
<dbReference type="EMBL" id="SLWY01000028">
    <property type="protein sequence ID" value="TCO76844.1"/>
    <property type="molecule type" value="Genomic_DNA"/>
</dbReference>
<dbReference type="Pfam" id="PF13358">
    <property type="entry name" value="DDE_3"/>
    <property type="match status" value="1"/>
</dbReference>
<reference evidence="2 3" key="1">
    <citation type="submission" date="2019-03" db="EMBL/GenBank/DDBJ databases">
        <title>Genomic Encyclopedia of Type Strains, Phase IV (KMG-IV): sequencing the most valuable type-strain genomes for metagenomic binning, comparative biology and taxonomic classification.</title>
        <authorList>
            <person name="Goeker M."/>
        </authorList>
    </citation>
    <scope>NUCLEOTIDE SEQUENCE [LARGE SCALE GENOMIC DNA]</scope>
    <source>
        <strain evidence="2 3">DSM 25287</strain>
    </source>
</reference>
<dbReference type="InterPro" id="IPR038717">
    <property type="entry name" value="Tc1-like_DDE_dom"/>
</dbReference>
<name>A0A4R2KSU3_9GAMM</name>
<comment type="caution">
    <text evidence="2">The sequence shown here is derived from an EMBL/GenBank/DDBJ whole genome shotgun (WGS) entry which is preliminary data.</text>
</comment>
<organism evidence="2 3">
    <name type="scientific">Plasticicumulans lactativorans</name>
    <dbReference type="NCBI Taxonomy" id="1133106"/>
    <lineage>
        <taxon>Bacteria</taxon>
        <taxon>Pseudomonadati</taxon>
        <taxon>Pseudomonadota</taxon>
        <taxon>Gammaproteobacteria</taxon>
        <taxon>Candidatus Competibacteraceae</taxon>
        <taxon>Plasticicumulans</taxon>
    </lineage>
</organism>
<proteinExistence type="predicted"/>
<protein>
    <submittedName>
        <fullName evidence="2">Transposase</fullName>
    </submittedName>
</protein>
<sequence length="162" mass="18162">MYLDESSFGVTPPVRRAWTPRGMTHAVSATPHGRRLTALGALELDGPLHYALIRGAARSADLIGFLDRLVAEPCTRLTCGVLDNASLHTRYAVAARASTWLIKGLWLHVLPAYSPELNPIEILWKHAKPFWRRFVAWQPASLQGEVDRLLQGYDSKFQISFK</sequence>
<dbReference type="Gene3D" id="3.30.420.10">
    <property type="entry name" value="Ribonuclease H-like superfamily/Ribonuclease H"/>
    <property type="match status" value="1"/>
</dbReference>
<evidence type="ECO:0000259" key="1">
    <source>
        <dbReference type="Pfam" id="PF13358"/>
    </source>
</evidence>
<dbReference type="Proteomes" id="UP000295765">
    <property type="component" value="Unassembled WGS sequence"/>
</dbReference>
<dbReference type="InterPro" id="IPR036397">
    <property type="entry name" value="RNaseH_sf"/>
</dbReference>
<gene>
    <name evidence="2" type="ORF">EV699_12816</name>
</gene>
<dbReference type="GO" id="GO:0003676">
    <property type="term" value="F:nucleic acid binding"/>
    <property type="evidence" value="ECO:0007669"/>
    <property type="project" value="InterPro"/>
</dbReference>